<dbReference type="Pfam" id="PF00560">
    <property type="entry name" value="LRR_1"/>
    <property type="match status" value="1"/>
</dbReference>
<evidence type="ECO:0000256" key="3">
    <source>
        <dbReference type="SAM" id="MobiDB-lite"/>
    </source>
</evidence>
<protein>
    <submittedName>
        <fullName evidence="5">Extracellular matrix protein 2-like</fullName>
    </submittedName>
</protein>
<organism evidence="4 5">
    <name type="scientific">Vulpes vulpes</name>
    <name type="common">Red fox</name>
    <dbReference type="NCBI Taxonomy" id="9627"/>
    <lineage>
        <taxon>Eukaryota</taxon>
        <taxon>Metazoa</taxon>
        <taxon>Chordata</taxon>
        <taxon>Craniata</taxon>
        <taxon>Vertebrata</taxon>
        <taxon>Euteleostomi</taxon>
        <taxon>Mammalia</taxon>
        <taxon>Eutheria</taxon>
        <taxon>Laurasiatheria</taxon>
        <taxon>Carnivora</taxon>
        <taxon>Caniformia</taxon>
        <taxon>Canidae</taxon>
        <taxon>Vulpes</taxon>
    </lineage>
</organism>
<feature type="compositionally biased region" description="Low complexity" evidence="3">
    <location>
        <begin position="18"/>
        <end position="27"/>
    </location>
</feature>
<proteinExistence type="predicted"/>
<feature type="region of interest" description="Disordered" evidence="3">
    <location>
        <begin position="1"/>
        <end position="142"/>
    </location>
</feature>
<dbReference type="RefSeq" id="XP_072599638.1">
    <property type="nucleotide sequence ID" value="XM_072743537.1"/>
</dbReference>
<dbReference type="Proteomes" id="UP001652641">
    <property type="component" value="Chromosome X"/>
</dbReference>
<keyword evidence="4" id="KW-1185">Reference proteome</keyword>
<evidence type="ECO:0000313" key="4">
    <source>
        <dbReference type="Proteomes" id="UP001652641"/>
    </source>
</evidence>
<dbReference type="SMART" id="SM00369">
    <property type="entry name" value="LRR_TYP"/>
    <property type="match status" value="11"/>
</dbReference>
<feature type="compositionally biased region" description="Pro residues" evidence="3">
    <location>
        <begin position="28"/>
        <end position="39"/>
    </location>
</feature>
<dbReference type="InterPro" id="IPR001611">
    <property type="entry name" value="Leu-rich_rpt"/>
</dbReference>
<dbReference type="Gene3D" id="3.80.10.10">
    <property type="entry name" value="Ribonuclease Inhibitor"/>
    <property type="match status" value="2"/>
</dbReference>
<dbReference type="InterPro" id="IPR003591">
    <property type="entry name" value="Leu-rich_rpt_typical-subtyp"/>
</dbReference>
<dbReference type="GeneID" id="112911503"/>
<reference evidence="5" key="1">
    <citation type="submission" date="2025-08" db="UniProtKB">
        <authorList>
            <consortium name="RefSeq"/>
        </authorList>
    </citation>
    <scope>IDENTIFICATION</scope>
    <source>
        <tissue evidence="5">Cell line</tissue>
    </source>
</reference>
<keyword evidence="1" id="KW-0433">Leucine-rich repeat</keyword>
<dbReference type="InterPro" id="IPR032675">
    <property type="entry name" value="LRR_dom_sf"/>
</dbReference>
<dbReference type="PRINTS" id="PR00019">
    <property type="entry name" value="LEURICHRPT"/>
</dbReference>
<sequence>MFRALSRSPPPPRRHWPARLPIRRGPAARPPPRAPPRLPIGPLLHVRPGSAQEAGPGKGRGGAREGRGPRRCPRSAAPARRPQERALLPGPGSPRHRRAAWRPLPSDPSDRLPFHLGPSRSSSASVTKRARLRQGGIPGPPLTVVTRTQRPLVHVQLFSPSAGPGGLRGPSEVAMRSMMLPVLALWVGCCPGGALAEQGLSPREPAATPTSTGMLTLQPPPPSWPGPPNGQARPTLSNGGPDRPEEGAHEACTQPPGPSRKAPARPGPAQREASPPAAWDQEWSHYKGPSSKWARPQAVAEAQERAVATREGVLCRPGSGSRHQKKDDSQGQGGGCTKETTDRERERPRSRQGHGHRFPDLGAAEQAMPPLPASCLLARAAIACSNVKMKHIPALTDPGLATLYLAENEIAKIPVHAFRGLPNLQWLDLSKNKLDAQGLHPDAFKNLTRLKRLNLDGNSLAAVPALPASLQELKLNDNVLQGLQHSSFRGLSRLLTLEVEGNQLHDGNISPLAFQPLHSLLYLRLDRNHLRTIPPGLPASLRELHLGTNVFEEVTEGMLNHSHSLSVLVLSNKQLQEDRLAPRAWTDLPKLEVLDLSHNRLARVPSFLPRGLRRLTLHHNRIERIPAYVFAHMRPGLELLRLSHNSLRTDGIRGASFLGLRRSLAELLLDHNQLRAIPRGLLGLRGLQVLHLSHNKIRHMPLNSICDARVAQNSSLISTHLENNLIDPRRIPPTAFSCIRVYRSVVFRPQQQEGVAEGS</sequence>
<dbReference type="PANTHER" id="PTHR46544">
    <property type="entry name" value="EXTRACELLULAR MATRIX PROTEIN 2-RELATED"/>
    <property type="match status" value="1"/>
</dbReference>
<feature type="region of interest" description="Disordered" evidence="3">
    <location>
        <begin position="200"/>
        <end position="365"/>
    </location>
</feature>
<feature type="compositionally biased region" description="Pro residues" evidence="3">
    <location>
        <begin position="218"/>
        <end position="228"/>
    </location>
</feature>
<name>A0ABM4ZAR5_VULVU</name>
<dbReference type="Pfam" id="PF13855">
    <property type="entry name" value="LRR_8"/>
    <property type="match status" value="4"/>
</dbReference>
<evidence type="ECO:0000256" key="2">
    <source>
        <dbReference type="ARBA" id="ARBA00022737"/>
    </source>
</evidence>
<keyword evidence="2" id="KW-0677">Repeat</keyword>
<evidence type="ECO:0000256" key="1">
    <source>
        <dbReference type="ARBA" id="ARBA00022614"/>
    </source>
</evidence>
<feature type="compositionally biased region" description="Basic and acidic residues" evidence="3">
    <location>
        <begin position="339"/>
        <end position="349"/>
    </location>
</feature>
<dbReference type="PANTHER" id="PTHR46544:SF2">
    <property type="entry name" value="EXTRACELLULAR MATRIX PROTEIN 2-RELATED"/>
    <property type="match status" value="1"/>
</dbReference>
<dbReference type="SMART" id="SM00364">
    <property type="entry name" value="LRR_BAC"/>
    <property type="match status" value="5"/>
</dbReference>
<gene>
    <name evidence="5" type="primary">LOC112911503</name>
</gene>
<dbReference type="InterPro" id="IPR043184">
    <property type="entry name" value="ECM2"/>
</dbReference>
<evidence type="ECO:0000313" key="5">
    <source>
        <dbReference type="RefSeq" id="XP_072599638.1"/>
    </source>
</evidence>
<dbReference type="PROSITE" id="PS51450">
    <property type="entry name" value="LRR"/>
    <property type="match status" value="3"/>
</dbReference>
<accession>A0ABM4ZAR5</accession>
<dbReference type="SUPFAM" id="SSF52058">
    <property type="entry name" value="L domain-like"/>
    <property type="match status" value="1"/>
</dbReference>